<evidence type="ECO:0000256" key="4">
    <source>
        <dbReference type="ARBA" id="ARBA00022801"/>
    </source>
</evidence>
<feature type="chain" id="PRO_5007885134" description="beta-N-acetylhexosaminidase" evidence="6">
    <location>
        <begin position="19"/>
        <end position="726"/>
    </location>
</feature>
<accession>A0A167DEE0</accession>
<name>A0A167DEE0_COLIC</name>
<keyword evidence="4 9" id="KW-0378">Hydrolase</keyword>
<evidence type="ECO:0000256" key="2">
    <source>
        <dbReference type="ARBA" id="ARBA00006285"/>
    </source>
</evidence>
<dbReference type="AlphaFoldDB" id="A0A167DEE0"/>
<evidence type="ECO:0000259" key="7">
    <source>
        <dbReference type="Pfam" id="PF00728"/>
    </source>
</evidence>
<feature type="domain" description="Beta-hexosaminidase bacterial type N-terminal" evidence="8">
    <location>
        <begin position="71"/>
        <end position="147"/>
    </location>
</feature>
<comment type="catalytic activity">
    <reaction evidence="1">
        <text>Hydrolysis of terminal non-reducing N-acetyl-D-hexosamine residues in N-acetyl-beta-D-hexosaminides.</text>
        <dbReference type="EC" id="3.2.1.52"/>
    </reaction>
</comment>
<keyword evidence="10" id="KW-1185">Reference proteome</keyword>
<protein>
    <recommendedName>
        <fullName evidence="3">beta-N-acetylhexosaminidase</fullName>
        <ecNumber evidence="3">3.2.1.52</ecNumber>
    </recommendedName>
</protein>
<evidence type="ECO:0000256" key="5">
    <source>
        <dbReference type="ARBA" id="ARBA00023295"/>
    </source>
</evidence>
<dbReference type="Proteomes" id="UP000076584">
    <property type="component" value="Unassembled WGS sequence"/>
</dbReference>
<dbReference type="InterPro" id="IPR015883">
    <property type="entry name" value="Glyco_hydro_20_cat"/>
</dbReference>
<feature type="signal peptide" evidence="6">
    <location>
        <begin position="1"/>
        <end position="18"/>
    </location>
</feature>
<dbReference type="STRING" id="1573173.A0A167DEE0"/>
<dbReference type="PANTHER" id="PTHR43678:SF1">
    <property type="entry name" value="BETA-N-ACETYLHEXOSAMINIDASE"/>
    <property type="match status" value="1"/>
</dbReference>
<dbReference type="Pfam" id="PF02838">
    <property type="entry name" value="Glyco_hydro_20b"/>
    <property type="match status" value="1"/>
</dbReference>
<evidence type="ECO:0000259" key="8">
    <source>
        <dbReference type="Pfam" id="PF02838"/>
    </source>
</evidence>
<keyword evidence="5" id="KW-0326">Glycosidase</keyword>
<dbReference type="Gene3D" id="3.20.20.80">
    <property type="entry name" value="Glycosidases"/>
    <property type="match status" value="1"/>
</dbReference>
<organism evidence="9 10">
    <name type="scientific">Colletotrichum incanum</name>
    <name type="common">Soybean anthracnose fungus</name>
    <dbReference type="NCBI Taxonomy" id="1573173"/>
    <lineage>
        <taxon>Eukaryota</taxon>
        <taxon>Fungi</taxon>
        <taxon>Dikarya</taxon>
        <taxon>Ascomycota</taxon>
        <taxon>Pezizomycotina</taxon>
        <taxon>Sordariomycetes</taxon>
        <taxon>Hypocreomycetidae</taxon>
        <taxon>Glomerellales</taxon>
        <taxon>Glomerellaceae</taxon>
        <taxon>Colletotrichum</taxon>
        <taxon>Colletotrichum spaethianum species complex</taxon>
    </lineage>
</organism>
<dbReference type="GO" id="GO:0005975">
    <property type="term" value="P:carbohydrate metabolic process"/>
    <property type="evidence" value="ECO:0007669"/>
    <property type="project" value="InterPro"/>
</dbReference>
<gene>
    <name evidence="9" type="ORF">CI238_11237</name>
</gene>
<keyword evidence="6" id="KW-0732">Signal</keyword>
<dbReference type="InterPro" id="IPR015882">
    <property type="entry name" value="HEX_bac_N"/>
</dbReference>
<evidence type="ECO:0000256" key="3">
    <source>
        <dbReference type="ARBA" id="ARBA00012663"/>
    </source>
</evidence>
<dbReference type="Gene3D" id="3.30.379.10">
    <property type="entry name" value="Chitobiase/beta-hexosaminidase domain 2-like"/>
    <property type="match status" value="1"/>
</dbReference>
<feature type="domain" description="Glycoside hydrolase family 20 catalytic" evidence="7">
    <location>
        <begin position="189"/>
        <end position="513"/>
    </location>
</feature>
<dbReference type="Pfam" id="PF00728">
    <property type="entry name" value="Glyco_hydro_20"/>
    <property type="match status" value="1"/>
</dbReference>
<reference evidence="9 10" key="1">
    <citation type="submission" date="2015-06" db="EMBL/GenBank/DDBJ databases">
        <title>Survival trade-offs in plant roots during colonization by closely related pathogenic and mutualistic fungi.</title>
        <authorList>
            <person name="Hacquard S."/>
            <person name="Kracher B."/>
            <person name="Hiruma K."/>
            <person name="Weinman A."/>
            <person name="Muench P."/>
            <person name="Garrido Oter R."/>
            <person name="Ver Loren van Themaat E."/>
            <person name="Dallerey J.-F."/>
            <person name="Damm U."/>
            <person name="Henrissat B."/>
            <person name="Lespinet O."/>
            <person name="Thon M."/>
            <person name="Kemen E."/>
            <person name="McHardy A.C."/>
            <person name="Schulze-Lefert P."/>
            <person name="O'Connell R.J."/>
        </authorList>
    </citation>
    <scope>NUCLEOTIDE SEQUENCE [LARGE SCALE GENOMIC DNA]</scope>
    <source>
        <strain evidence="9 10">MAFF 238704</strain>
    </source>
</reference>
<dbReference type="CDD" id="cd06564">
    <property type="entry name" value="GH20_DspB_LnbB-like"/>
    <property type="match status" value="1"/>
</dbReference>
<evidence type="ECO:0000313" key="10">
    <source>
        <dbReference type="Proteomes" id="UP000076584"/>
    </source>
</evidence>
<evidence type="ECO:0000256" key="6">
    <source>
        <dbReference type="SAM" id="SignalP"/>
    </source>
</evidence>
<comment type="caution">
    <text evidence="9">The sequence shown here is derived from an EMBL/GenBank/DDBJ whole genome shotgun (WGS) entry which is preliminary data.</text>
</comment>
<dbReference type="InterPro" id="IPR017853">
    <property type="entry name" value="GH"/>
</dbReference>
<sequence>MRFTLLPISLVLTAAANSLPGLPTVPYTTTGGTLLSTSLTQIIVSSEFAGSVDEAGQTLIPPTLHSFATTFASDLGSVLSLDIPIKLGAAAEQGSIFLTLGDAELYKDAAGRESSEGYSLNVTIDGVLITGASPLGVWWGTRTLLQQLILGDGELKLGYGTDSPGFPIRGMMPGAGALSSAPDPALVPLDVARHYYPPEFLVEMCAYMSFFKQNTFQLHLSDNLYNNVAIYSRERSLSLYAAFRLLSDDPSLEGLNKRANESYTREVFDDIQTKCAARGVTVLPEIEAPGHALVISQWKPELGLESDLSLLNISNPETIPTIKKIWDIFLPWFHTKTVSIGADEYVDPTLSEEALVGEYTRFVDEMNEYITSKSGKHVRIWGTFAPSVGGTVNKSVSIQHWANFEANPLYDFVNNGYDVLNSGEYIYTVGKWSQWYPFELSLEFIFHGSPDGSAFAPNIFDRENGTNNAAKDSPSLLGHIAPQWNDYGPNATTVTEGYYQWRDGLPALADKQWGGEVAEADYQGLFSALQPFAPGQNLDRRIASRGPTIVEYDFRQRRGSNVTAVEDLSGNKYHATSTCATSEEGAILTPVCRITTPLVQKGRNYTLSFSIKPTSNAKGAIFSGGDSGLWFGNGTVDAVMLFSGESTYALNYTFPVGSWTNASLIGRGRQTFLDVGDGEPMEFLTVLGWNGDRFVWAPIAVEAPLETVGGSGFQGVIGGMKLVGDA</sequence>
<dbReference type="PANTHER" id="PTHR43678">
    <property type="entry name" value="PUTATIVE (AFU_ORTHOLOGUE AFUA_2G00640)-RELATED"/>
    <property type="match status" value="1"/>
</dbReference>
<evidence type="ECO:0000256" key="1">
    <source>
        <dbReference type="ARBA" id="ARBA00001231"/>
    </source>
</evidence>
<comment type="similarity">
    <text evidence="2">Belongs to the glycosyl hydrolase 20 family.</text>
</comment>
<dbReference type="InterPro" id="IPR029018">
    <property type="entry name" value="Hex-like_dom2"/>
</dbReference>
<proteinExistence type="inferred from homology"/>
<dbReference type="SUPFAM" id="SSF51445">
    <property type="entry name" value="(Trans)glycosidases"/>
    <property type="match status" value="1"/>
</dbReference>
<dbReference type="EC" id="3.2.1.52" evidence="3"/>
<dbReference type="SUPFAM" id="SSF55545">
    <property type="entry name" value="beta-N-acetylhexosaminidase-like domain"/>
    <property type="match status" value="1"/>
</dbReference>
<dbReference type="EMBL" id="LFIW01001067">
    <property type="protein sequence ID" value="KZL83763.1"/>
    <property type="molecule type" value="Genomic_DNA"/>
</dbReference>
<evidence type="ECO:0000313" key="9">
    <source>
        <dbReference type="EMBL" id="KZL83763.1"/>
    </source>
</evidence>
<dbReference type="GO" id="GO:0004563">
    <property type="term" value="F:beta-N-acetylhexosaminidase activity"/>
    <property type="evidence" value="ECO:0007669"/>
    <property type="project" value="UniProtKB-EC"/>
</dbReference>
<dbReference type="InterPro" id="IPR052764">
    <property type="entry name" value="GH20_Enzymes"/>
</dbReference>